<reference evidence="4 5" key="1">
    <citation type="submission" date="2018-09" db="EMBL/GenBank/DDBJ databases">
        <authorList>
            <person name="Wang Z."/>
        </authorList>
    </citation>
    <scope>NUCLEOTIDE SEQUENCE [LARGE SCALE GENOMIC DNA]</scope>
    <source>
        <strain evidence="4 5">ALS 81</strain>
    </source>
</reference>
<dbReference type="AlphaFoldDB" id="A0A420E5P8"/>
<dbReference type="InterPro" id="IPR020904">
    <property type="entry name" value="Sc_DH/Rdtase_CS"/>
</dbReference>
<dbReference type="OrthoDB" id="9810734at2"/>
<proteinExistence type="inferred from homology"/>
<comment type="similarity">
    <text evidence="1 3">Belongs to the short-chain dehydrogenases/reductases (SDR) family.</text>
</comment>
<dbReference type="PROSITE" id="PS00061">
    <property type="entry name" value="ADH_SHORT"/>
    <property type="match status" value="1"/>
</dbReference>
<evidence type="ECO:0000313" key="4">
    <source>
        <dbReference type="EMBL" id="RKF13182.1"/>
    </source>
</evidence>
<comment type="caution">
    <text evidence="4">The sequence shown here is derived from an EMBL/GenBank/DDBJ whole genome shotgun (WGS) entry which is preliminary data.</text>
</comment>
<organism evidence="4 5">
    <name type="scientific">Alginatibacterium sediminis</name>
    <dbReference type="NCBI Taxonomy" id="2164068"/>
    <lineage>
        <taxon>Bacteria</taxon>
        <taxon>Pseudomonadati</taxon>
        <taxon>Pseudomonadota</taxon>
        <taxon>Gammaproteobacteria</taxon>
        <taxon>Alteromonadales</taxon>
        <taxon>Alteromonadaceae</taxon>
        <taxon>Alginatibacterium</taxon>
    </lineage>
</organism>
<dbReference type="InterPro" id="IPR036291">
    <property type="entry name" value="NAD(P)-bd_dom_sf"/>
</dbReference>
<keyword evidence="5" id="KW-1185">Reference proteome</keyword>
<dbReference type="EMBL" id="RAQO01000012">
    <property type="protein sequence ID" value="RKF13182.1"/>
    <property type="molecule type" value="Genomic_DNA"/>
</dbReference>
<dbReference type="SUPFAM" id="SSF51735">
    <property type="entry name" value="NAD(P)-binding Rossmann-fold domains"/>
    <property type="match status" value="1"/>
</dbReference>
<dbReference type="InterPro" id="IPR051911">
    <property type="entry name" value="SDR_oxidoreductase"/>
</dbReference>
<evidence type="ECO:0000256" key="3">
    <source>
        <dbReference type="RuleBase" id="RU000363"/>
    </source>
</evidence>
<dbReference type="PANTHER" id="PTHR43976">
    <property type="entry name" value="SHORT CHAIN DEHYDROGENASE"/>
    <property type="match status" value="1"/>
</dbReference>
<dbReference type="Proteomes" id="UP000286482">
    <property type="component" value="Unassembled WGS sequence"/>
</dbReference>
<evidence type="ECO:0000313" key="5">
    <source>
        <dbReference type="Proteomes" id="UP000286482"/>
    </source>
</evidence>
<dbReference type="Pfam" id="PF00106">
    <property type="entry name" value="adh_short"/>
    <property type="match status" value="1"/>
</dbReference>
<dbReference type="PRINTS" id="PR00081">
    <property type="entry name" value="GDHRDH"/>
</dbReference>
<evidence type="ECO:0000256" key="1">
    <source>
        <dbReference type="ARBA" id="ARBA00006484"/>
    </source>
</evidence>
<dbReference type="CDD" id="cd05374">
    <property type="entry name" value="17beta-HSD-like_SDR_c"/>
    <property type="match status" value="1"/>
</dbReference>
<accession>A0A420E5P8</accession>
<dbReference type="GO" id="GO:0016491">
    <property type="term" value="F:oxidoreductase activity"/>
    <property type="evidence" value="ECO:0007669"/>
    <property type="project" value="UniProtKB-KW"/>
</dbReference>
<dbReference type="RefSeq" id="WP_120356595.1">
    <property type="nucleotide sequence ID" value="NZ_RAQO01000012.1"/>
</dbReference>
<protein>
    <submittedName>
        <fullName evidence="4">SDR family oxidoreductase</fullName>
    </submittedName>
</protein>
<keyword evidence="2" id="KW-0560">Oxidoreductase</keyword>
<dbReference type="Gene3D" id="3.40.50.720">
    <property type="entry name" value="NAD(P)-binding Rossmann-like Domain"/>
    <property type="match status" value="1"/>
</dbReference>
<evidence type="ECO:0000256" key="2">
    <source>
        <dbReference type="ARBA" id="ARBA00023002"/>
    </source>
</evidence>
<sequence length="283" mass="30728">MKHVALITGTSTGLGLELALLMAQQNWTVYASMRDTTKADPRLIESANINVVSLDVSQSTSVISCIETIVSAEGQLDLLVNNAGAGFVRTTEQATEEEVEWVLDVNFKGIVRTTKAVLPQMRAQNSGHIINIGSVGGLVGQPFNEIYCAAKFAVEGYTESMASYISPSFGIHFTVVEPGGIQSEFANSALRQFQDGGGMKADAYQSILENYIGNAQKRAATDGHAVYQTALEVAQVVAKIASLEQPPIRIRTSEWAEDLCKFKTQADPDGKRMQAEIFERFLK</sequence>
<dbReference type="PRINTS" id="PR00080">
    <property type="entry name" value="SDRFAMILY"/>
</dbReference>
<gene>
    <name evidence="4" type="ORF">DBZ36_19160</name>
</gene>
<dbReference type="InterPro" id="IPR002347">
    <property type="entry name" value="SDR_fam"/>
</dbReference>
<dbReference type="PANTHER" id="PTHR43976:SF16">
    <property type="entry name" value="SHORT-CHAIN DEHYDROGENASE_REDUCTASE FAMILY PROTEIN"/>
    <property type="match status" value="1"/>
</dbReference>
<name>A0A420E5P8_9ALTE</name>